<name>A0AAW0TIU9_SCYPA</name>
<gene>
    <name evidence="2" type="ORF">O3P69_010894</name>
</gene>
<evidence type="ECO:0000313" key="3">
    <source>
        <dbReference type="Proteomes" id="UP001487740"/>
    </source>
</evidence>
<proteinExistence type="predicted"/>
<dbReference type="EMBL" id="JARAKH010000031">
    <property type="protein sequence ID" value="KAK8386572.1"/>
    <property type="molecule type" value="Genomic_DNA"/>
</dbReference>
<keyword evidence="3" id="KW-1185">Reference proteome</keyword>
<evidence type="ECO:0000256" key="1">
    <source>
        <dbReference type="SAM" id="MobiDB-lite"/>
    </source>
</evidence>
<evidence type="ECO:0000313" key="2">
    <source>
        <dbReference type="EMBL" id="KAK8386572.1"/>
    </source>
</evidence>
<feature type="region of interest" description="Disordered" evidence="1">
    <location>
        <begin position="106"/>
        <end position="139"/>
    </location>
</feature>
<sequence>MAALAGWVADSTREPGRRWQGVDVSHVVKGKNYGYKHGVYLVVDLSFVVLVELSIFLRVYESTASGEEPREDTSSAMDHADVMQQPYMLLFEGSQHITPLPVFVGSMASGEEPRENSSPTTNNADVSQKPDMPLFEGSPYITPPSCQHCREACDQCRR</sequence>
<dbReference type="AlphaFoldDB" id="A0AAW0TIU9"/>
<comment type="caution">
    <text evidence="2">The sequence shown here is derived from an EMBL/GenBank/DDBJ whole genome shotgun (WGS) entry which is preliminary data.</text>
</comment>
<feature type="compositionally biased region" description="Polar residues" evidence="1">
    <location>
        <begin position="116"/>
        <end position="126"/>
    </location>
</feature>
<reference evidence="2 3" key="1">
    <citation type="submission" date="2023-03" db="EMBL/GenBank/DDBJ databases">
        <title>High-quality genome of Scylla paramamosain provides insights in environmental adaptation.</title>
        <authorList>
            <person name="Zhang L."/>
        </authorList>
    </citation>
    <scope>NUCLEOTIDE SEQUENCE [LARGE SCALE GENOMIC DNA]</scope>
    <source>
        <strain evidence="2">LZ_2023a</strain>
        <tissue evidence="2">Muscle</tissue>
    </source>
</reference>
<accession>A0AAW0TIU9</accession>
<protein>
    <submittedName>
        <fullName evidence="2">Uncharacterized protein</fullName>
    </submittedName>
</protein>
<dbReference type="Proteomes" id="UP001487740">
    <property type="component" value="Unassembled WGS sequence"/>
</dbReference>
<organism evidence="2 3">
    <name type="scientific">Scylla paramamosain</name>
    <name type="common">Mud crab</name>
    <dbReference type="NCBI Taxonomy" id="85552"/>
    <lineage>
        <taxon>Eukaryota</taxon>
        <taxon>Metazoa</taxon>
        <taxon>Ecdysozoa</taxon>
        <taxon>Arthropoda</taxon>
        <taxon>Crustacea</taxon>
        <taxon>Multicrustacea</taxon>
        <taxon>Malacostraca</taxon>
        <taxon>Eumalacostraca</taxon>
        <taxon>Eucarida</taxon>
        <taxon>Decapoda</taxon>
        <taxon>Pleocyemata</taxon>
        <taxon>Brachyura</taxon>
        <taxon>Eubrachyura</taxon>
        <taxon>Portunoidea</taxon>
        <taxon>Portunidae</taxon>
        <taxon>Portuninae</taxon>
        <taxon>Scylla</taxon>
    </lineage>
</organism>